<dbReference type="InterPro" id="IPR037171">
    <property type="entry name" value="NagB/RpiA_transferase-like"/>
</dbReference>
<proteinExistence type="inferred from homology"/>
<dbReference type="Proteomes" id="UP001526426">
    <property type="component" value="Unassembled WGS sequence"/>
</dbReference>
<dbReference type="InterPro" id="IPR024185">
    <property type="entry name" value="FTHF_cligase-like_sf"/>
</dbReference>
<comment type="catalytic activity">
    <reaction evidence="4">
        <text>(6S)-5-formyl-5,6,7,8-tetrahydrofolate + ATP = (6R)-5,10-methenyltetrahydrofolate + ADP + phosphate</text>
        <dbReference type="Rhea" id="RHEA:10488"/>
        <dbReference type="ChEBI" id="CHEBI:30616"/>
        <dbReference type="ChEBI" id="CHEBI:43474"/>
        <dbReference type="ChEBI" id="CHEBI:57455"/>
        <dbReference type="ChEBI" id="CHEBI:57457"/>
        <dbReference type="ChEBI" id="CHEBI:456216"/>
        <dbReference type="EC" id="6.3.3.2"/>
    </reaction>
</comment>
<name>A0ABT3L0F9_9CYAN</name>
<dbReference type="NCBIfam" id="TIGR02727">
    <property type="entry name" value="MTHFS_bact"/>
    <property type="match status" value="1"/>
</dbReference>
<comment type="similarity">
    <text evidence="1 4">Belongs to the 5-formyltetrahydrofolate cyclo-ligase family.</text>
</comment>
<dbReference type="EC" id="6.3.3.2" evidence="4"/>
<dbReference type="SUPFAM" id="SSF100950">
    <property type="entry name" value="NagB/RpiA/CoA transferase-like"/>
    <property type="match status" value="1"/>
</dbReference>
<evidence type="ECO:0000313" key="6">
    <source>
        <dbReference type="Proteomes" id="UP001526426"/>
    </source>
</evidence>
<keyword evidence="4" id="KW-0460">Magnesium</keyword>
<comment type="cofactor">
    <cofactor evidence="4">
        <name>Mg(2+)</name>
        <dbReference type="ChEBI" id="CHEBI:18420"/>
    </cofactor>
</comment>
<dbReference type="InterPro" id="IPR002698">
    <property type="entry name" value="FTHF_cligase"/>
</dbReference>
<evidence type="ECO:0000256" key="1">
    <source>
        <dbReference type="ARBA" id="ARBA00010638"/>
    </source>
</evidence>
<keyword evidence="5" id="KW-0436">Ligase</keyword>
<dbReference type="Gene3D" id="3.40.50.10420">
    <property type="entry name" value="NagB/RpiA/CoA transferase-like"/>
    <property type="match status" value="1"/>
</dbReference>
<dbReference type="EMBL" id="JAIHOM010000005">
    <property type="protein sequence ID" value="MCW6034983.1"/>
    <property type="molecule type" value="Genomic_DNA"/>
</dbReference>
<keyword evidence="3 4" id="KW-0067">ATP-binding</keyword>
<sequence length="191" mass="21792">MSELKSTLRHQLLGQRKALSQEVWREKSDRLCQHLLASPPFQAATTILSYCSFRQEPDLTLLWQQSEKQWGLPRSVGKSLIWHRWQPSEGLVQGKYGIFEPHPDSTGLSGEEVDLILVPAVGCDRLGYRLGYGGGFYDRLLADPPWCNIPTIGIIFHFALSPQLPRDSWDRPLQFICTEQAFLSCCDDHHD</sequence>
<evidence type="ECO:0000313" key="5">
    <source>
        <dbReference type="EMBL" id="MCW6034983.1"/>
    </source>
</evidence>
<dbReference type="PIRSF" id="PIRSF006806">
    <property type="entry name" value="FTHF_cligase"/>
    <property type="match status" value="1"/>
</dbReference>
<dbReference type="RefSeq" id="WP_265262643.1">
    <property type="nucleotide sequence ID" value="NZ_JAIHOM010000005.1"/>
</dbReference>
<evidence type="ECO:0000256" key="2">
    <source>
        <dbReference type="ARBA" id="ARBA00022741"/>
    </source>
</evidence>
<organism evidence="5 6">
    <name type="scientific">Spirulina subsalsa FACHB-351</name>
    <dbReference type="NCBI Taxonomy" id="234711"/>
    <lineage>
        <taxon>Bacteria</taxon>
        <taxon>Bacillati</taxon>
        <taxon>Cyanobacteriota</taxon>
        <taxon>Cyanophyceae</taxon>
        <taxon>Spirulinales</taxon>
        <taxon>Spirulinaceae</taxon>
        <taxon>Spirulina</taxon>
    </lineage>
</organism>
<dbReference type="PANTHER" id="PTHR23407:SF1">
    <property type="entry name" value="5-FORMYLTETRAHYDROFOLATE CYCLO-LIGASE"/>
    <property type="match status" value="1"/>
</dbReference>
<keyword evidence="4" id="KW-0479">Metal-binding</keyword>
<comment type="caution">
    <text evidence="5">The sequence shown here is derived from an EMBL/GenBank/DDBJ whole genome shotgun (WGS) entry which is preliminary data.</text>
</comment>
<keyword evidence="6" id="KW-1185">Reference proteome</keyword>
<dbReference type="GO" id="GO:0030272">
    <property type="term" value="F:5-formyltetrahydrofolate cyclo-ligase activity"/>
    <property type="evidence" value="ECO:0007669"/>
    <property type="project" value="UniProtKB-EC"/>
</dbReference>
<protein>
    <recommendedName>
        <fullName evidence="4">5-formyltetrahydrofolate cyclo-ligase</fullName>
        <ecNumber evidence="4">6.3.3.2</ecNumber>
    </recommendedName>
</protein>
<reference evidence="5 6" key="1">
    <citation type="submission" date="2021-08" db="EMBL/GenBank/DDBJ databases">
        <title>Draft genome sequence of Spirulina subsalsa with high tolerance to salinity and hype-accumulation of phycocyanin.</title>
        <authorList>
            <person name="Pei H."/>
            <person name="Jiang L."/>
        </authorList>
    </citation>
    <scope>NUCLEOTIDE SEQUENCE [LARGE SCALE GENOMIC DNA]</scope>
    <source>
        <strain evidence="5 6">FACHB-351</strain>
    </source>
</reference>
<dbReference type="PANTHER" id="PTHR23407">
    <property type="entry name" value="ATPASE INHIBITOR/5-FORMYLTETRAHYDROFOLATE CYCLO-LIGASE"/>
    <property type="match status" value="1"/>
</dbReference>
<evidence type="ECO:0000256" key="4">
    <source>
        <dbReference type="RuleBase" id="RU361279"/>
    </source>
</evidence>
<accession>A0ABT3L0F9</accession>
<gene>
    <name evidence="5" type="ORF">K4A83_01670</name>
</gene>
<dbReference type="Pfam" id="PF01812">
    <property type="entry name" value="5-FTHF_cyc-lig"/>
    <property type="match status" value="1"/>
</dbReference>
<keyword evidence="2 4" id="KW-0547">Nucleotide-binding</keyword>
<evidence type="ECO:0000256" key="3">
    <source>
        <dbReference type="ARBA" id="ARBA00022840"/>
    </source>
</evidence>